<sequence>MYMVYWTEYNEEGGLTQAQAFDSSQMGAALHFMEQLRIRQRAGEGIRFVTMCSENPHVVGHPGVADPASDYNWKKRRK</sequence>
<evidence type="ECO:0000313" key="2">
    <source>
        <dbReference type="Proteomes" id="UP000295382"/>
    </source>
</evidence>
<dbReference type="AlphaFoldDB" id="A0A4R3HP07"/>
<dbReference type="OrthoDB" id="8757469at2"/>
<reference evidence="1 2" key="1">
    <citation type="submission" date="2019-03" db="EMBL/GenBank/DDBJ databases">
        <title>Genomic Encyclopedia of Type Strains, Phase IV (KMG-IV): sequencing the most valuable type-strain genomes for metagenomic binning, comparative biology and taxonomic classification.</title>
        <authorList>
            <person name="Goeker M."/>
        </authorList>
    </citation>
    <scope>NUCLEOTIDE SEQUENCE [LARGE SCALE GENOMIC DNA]</scope>
    <source>
        <strain evidence="1 2">DSM 7445</strain>
    </source>
</reference>
<dbReference type="RefSeq" id="WP_132260508.1">
    <property type="nucleotide sequence ID" value="NZ_SLZQ01000022.1"/>
</dbReference>
<organism evidence="1 2">
    <name type="scientific">Paucimonas lemoignei</name>
    <name type="common">Pseudomonas lemoignei</name>
    <dbReference type="NCBI Taxonomy" id="29443"/>
    <lineage>
        <taxon>Bacteria</taxon>
        <taxon>Pseudomonadati</taxon>
        <taxon>Pseudomonadota</taxon>
        <taxon>Betaproteobacteria</taxon>
        <taxon>Burkholderiales</taxon>
        <taxon>Burkholderiaceae</taxon>
        <taxon>Paucimonas</taxon>
    </lineage>
</organism>
<dbReference type="Proteomes" id="UP000295382">
    <property type="component" value="Unassembled WGS sequence"/>
</dbReference>
<dbReference type="EMBL" id="SLZQ01000022">
    <property type="protein sequence ID" value="TCS32568.1"/>
    <property type="molecule type" value="Genomic_DNA"/>
</dbReference>
<name>A0A4R3HP07_PAULE</name>
<evidence type="ECO:0000313" key="1">
    <source>
        <dbReference type="EMBL" id="TCS32568.1"/>
    </source>
</evidence>
<accession>A0A4R3HP07</accession>
<protein>
    <submittedName>
        <fullName evidence="1">Uncharacterized protein</fullName>
    </submittedName>
</protein>
<comment type="caution">
    <text evidence="1">The sequence shown here is derived from an EMBL/GenBank/DDBJ whole genome shotgun (WGS) entry which is preliminary data.</text>
</comment>
<gene>
    <name evidence="1" type="ORF">EDC30_1228</name>
</gene>
<keyword evidence="2" id="KW-1185">Reference proteome</keyword>
<proteinExistence type="predicted"/>